<evidence type="ECO:0008006" key="4">
    <source>
        <dbReference type="Google" id="ProtNLM"/>
    </source>
</evidence>
<dbReference type="AlphaFoldDB" id="A0A2G1QU66"/>
<keyword evidence="1" id="KW-0732">Signal</keyword>
<reference evidence="2 3" key="1">
    <citation type="submission" date="2017-10" db="EMBL/GenBank/DDBJ databases">
        <title>Sedimentibacterium mangrovi gen. nov., sp. nov., a novel member of family Phyllobacteriacea isolated from mangrove sediment.</title>
        <authorList>
            <person name="Liao H."/>
            <person name="Tian Y."/>
        </authorList>
    </citation>
    <scope>NUCLEOTIDE SEQUENCE [LARGE SCALE GENOMIC DNA]</scope>
    <source>
        <strain evidence="2 3">X9-2-2</strain>
    </source>
</reference>
<protein>
    <recommendedName>
        <fullName evidence="4">PepSY domain-containing protein</fullName>
    </recommendedName>
</protein>
<feature type="signal peptide" evidence="1">
    <location>
        <begin position="1"/>
        <end position="22"/>
    </location>
</feature>
<comment type="caution">
    <text evidence="2">The sequence shown here is derived from an EMBL/GenBank/DDBJ whole genome shotgun (WGS) entry which is preliminary data.</text>
</comment>
<organism evidence="2 3">
    <name type="scientific">Zhengella mangrovi</name>
    <dbReference type="NCBI Taxonomy" id="1982044"/>
    <lineage>
        <taxon>Bacteria</taxon>
        <taxon>Pseudomonadati</taxon>
        <taxon>Pseudomonadota</taxon>
        <taxon>Alphaproteobacteria</taxon>
        <taxon>Hyphomicrobiales</taxon>
        <taxon>Notoacmeibacteraceae</taxon>
        <taxon>Zhengella</taxon>
    </lineage>
</organism>
<dbReference type="OrthoDB" id="7376370at2"/>
<accession>A0A2G1QU66</accession>
<name>A0A2G1QU66_9HYPH</name>
<sequence>MSPAVRAAVLALACLVAAPALAALSPWYQRQKELERIITDARVMEALKSEPIEAIEYTGEDLYRVYAGSCAVEVTIVDVPGGEDVMGPRRFDLEVGAADCAG</sequence>
<evidence type="ECO:0000313" key="3">
    <source>
        <dbReference type="Proteomes" id="UP000221168"/>
    </source>
</evidence>
<gene>
    <name evidence="2" type="ORF">CSC94_03330</name>
</gene>
<evidence type="ECO:0000313" key="2">
    <source>
        <dbReference type="EMBL" id="PHP69025.1"/>
    </source>
</evidence>
<feature type="chain" id="PRO_5013619086" description="PepSY domain-containing protein" evidence="1">
    <location>
        <begin position="23"/>
        <end position="102"/>
    </location>
</feature>
<evidence type="ECO:0000256" key="1">
    <source>
        <dbReference type="SAM" id="SignalP"/>
    </source>
</evidence>
<keyword evidence="3" id="KW-1185">Reference proteome</keyword>
<dbReference type="EMBL" id="PDVP01000001">
    <property type="protein sequence ID" value="PHP69025.1"/>
    <property type="molecule type" value="Genomic_DNA"/>
</dbReference>
<proteinExistence type="predicted"/>
<dbReference type="Proteomes" id="UP000221168">
    <property type="component" value="Unassembled WGS sequence"/>
</dbReference>
<dbReference type="RefSeq" id="WP_099303672.1">
    <property type="nucleotide sequence ID" value="NZ_PDVP01000001.1"/>
</dbReference>